<comment type="subcellular location">
    <subcellularLocation>
        <location evidence="1">Vacuole membrane</location>
        <topology evidence="1">Multi-pass membrane protein</topology>
    </subcellularLocation>
</comment>
<dbReference type="AlphaFoldDB" id="A0A8X8D1L1"/>
<reference evidence="10" key="1">
    <citation type="journal article" date="2020" name="bioRxiv">
        <title>Hybrid origin of Populus tomentosa Carr. identified through genome sequencing and phylogenomic analysis.</title>
        <authorList>
            <person name="An X."/>
            <person name="Gao K."/>
            <person name="Chen Z."/>
            <person name="Li J."/>
            <person name="Yang X."/>
            <person name="Yang X."/>
            <person name="Zhou J."/>
            <person name="Guo T."/>
            <person name="Zhao T."/>
            <person name="Huang S."/>
            <person name="Miao D."/>
            <person name="Khan W.U."/>
            <person name="Rao P."/>
            <person name="Ye M."/>
            <person name="Lei B."/>
            <person name="Liao W."/>
            <person name="Wang J."/>
            <person name="Ji L."/>
            <person name="Li Y."/>
            <person name="Guo B."/>
            <person name="Mustafa N.S."/>
            <person name="Li S."/>
            <person name="Yun Q."/>
            <person name="Keller S.R."/>
            <person name="Mao J."/>
            <person name="Zhang R."/>
            <person name="Strauss S.H."/>
        </authorList>
    </citation>
    <scope>NUCLEOTIDE SEQUENCE</scope>
    <source>
        <strain evidence="10">GM15</strain>
        <tissue evidence="10">Leaf</tissue>
    </source>
</reference>
<feature type="transmembrane region" description="Helical" evidence="8">
    <location>
        <begin position="12"/>
        <end position="39"/>
    </location>
</feature>
<dbReference type="InterPro" id="IPR009457">
    <property type="entry name" value="THH1/TOM1/TOM3_dom"/>
</dbReference>
<dbReference type="GO" id="GO:0005774">
    <property type="term" value="C:vacuolar membrane"/>
    <property type="evidence" value="ECO:0007669"/>
    <property type="project" value="UniProtKB-SubCell"/>
</dbReference>
<feature type="domain" description="THH1/TOM1/TOM3" evidence="9">
    <location>
        <begin position="16"/>
        <end position="56"/>
    </location>
</feature>
<evidence type="ECO:0000256" key="1">
    <source>
        <dbReference type="ARBA" id="ARBA00004128"/>
    </source>
</evidence>
<evidence type="ECO:0000256" key="6">
    <source>
        <dbReference type="ARBA" id="ARBA00023136"/>
    </source>
</evidence>
<proteinExistence type="inferred from homology"/>
<feature type="transmembrane region" description="Helical" evidence="8">
    <location>
        <begin position="321"/>
        <end position="341"/>
    </location>
</feature>
<keyword evidence="3" id="KW-0926">Vacuole</keyword>
<dbReference type="OrthoDB" id="747122at2759"/>
<dbReference type="EMBL" id="JAAWWB010000010">
    <property type="protein sequence ID" value="KAG6774425.1"/>
    <property type="molecule type" value="Genomic_DNA"/>
</dbReference>
<feature type="transmembrane region" description="Helical" evidence="8">
    <location>
        <begin position="76"/>
        <end position="103"/>
    </location>
</feature>
<evidence type="ECO:0000256" key="2">
    <source>
        <dbReference type="ARBA" id="ARBA00006779"/>
    </source>
</evidence>
<feature type="compositionally biased region" description="Polar residues" evidence="7">
    <location>
        <begin position="178"/>
        <end position="196"/>
    </location>
</feature>
<feature type="transmembrane region" description="Helical" evidence="8">
    <location>
        <begin position="110"/>
        <end position="134"/>
    </location>
</feature>
<evidence type="ECO:0000256" key="5">
    <source>
        <dbReference type="ARBA" id="ARBA00022989"/>
    </source>
</evidence>
<evidence type="ECO:0000256" key="3">
    <source>
        <dbReference type="ARBA" id="ARBA00022554"/>
    </source>
</evidence>
<sequence>MNLKSSCYPLDLLIANIALACIDGALASVAFSQLIRIFLRNQQSGWTRQKVLHLMVGSCNLEVINLQDFDFYSAGYFIYFISTVIATCNRWLCWSYACGFILMGRLSSRLLLYSFSQYSVFCSVSTSSVFLVSLSGPFKASFYFLGPQLHISFSWVMIYRVDLCHQANEEDDDDEENCSQQPLLESSKNKPGSTNTDSYRRCCSFRGIQVGSHQKFVIAVVVLIFFLMLSFAVVIWIGAGNNPINSSVVARDLIGSSLNLLEVVNELCIVSVNDRKAEVYVDLFATAVLILGGALGCYGLILFLKLRKVRSETASSEMRKVAGLAVVSVVCFTSSAAVALLTDIPRHVYYCYKLVFVRFISALSLCIMGHERIASPSYKYASTIKSSDFHQLRGRRNTKSSALGCCNNFKESGFLFIYIYIETNYFLKLVGKFGHRTIYVEALRRQNPEFYTGYNHKKEGFFFVTLIHNGVKSKSNISMIATPVLKKAESVESCICYEWKFNCAI</sequence>
<feature type="region of interest" description="Disordered" evidence="7">
    <location>
        <begin position="172"/>
        <end position="196"/>
    </location>
</feature>
<keyword evidence="5 8" id="KW-1133">Transmembrane helix</keyword>
<keyword evidence="4 8" id="KW-0812">Transmembrane</keyword>
<evidence type="ECO:0000313" key="11">
    <source>
        <dbReference type="Proteomes" id="UP000886885"/>
    </source>
</evidence>
<evidence type="ECO:0000259" key="9">
    <source>
        <dbReference type="Pfam" id="PF06454"/>
    </source>
</evidence>
<keyword evidence="6 8" id="KW-0472">Membrane</keyword>
<evidence type="ECO:0000256" key="8">
    <source>
        <dbReference type="SAM" id="Phobius"/>
    </source>
</evidence>
<dbReference type="PANTHER" id="PTHR31142">
    <property type="entry name" value="TOBAMOVIRUS MULTIPLICATION PROTEIN 1-LIKE ISOFORM X1"/>
    <property type="match status" value="1"/>
</dbReference>
<feature type="transmembrane region" description="Helical" evidence="8">
    <location>
        <begin position="283"/>
        <end position="301"/>
    </location>
</feature>
<name>A0A8X8D1L1_POPTO</name>
<gene>
    <name evidence="10" type="ORF">POTOM_021778</name>
</gene>
<dbReference type="PANTHER" id="PTHR31142:SF26">
    <property type="entry name" value="THH1_TOM1_TOM3 DOMAIN-CONTAINING PROTEIN"/>
    <property type="match status" value="1"/>
</dbReference>
<dbReference type="Pfam" id="PF06454">
    <property type="entry name" value="THH1_TOM1-3_dom"/>
    <property type="match status" value="1"/>
</dbReference>
<comment type="similarity">
    <text evidence="2">Belongs to the plant tobamovirus multiplication TOM1 protein family.</text>
</comment>
<feature type="transmembrane region" description="Helical" evidence="8">
    <location>
        <begin position="140"/>
        <end position="159"/>
    </location>
</feature>
<protein>
    <recommendedName>
        <fullName evidence="9">THH1/TOM1/TOM3 domain-containing protein</fullName>
    </recommendedName>
</protein>
<evidence type="ECO:0000313" key="10">
    <source>
        <dbReference type="EMBL" id="KAG6774425.1"/>
    </source>
</evidence>
<dbReference type="Proteomes" id="UP000886885">
    <property type="component" value="Chromosome 5D"/>
</dbReference>
<keyword evidence="11" id="KW-1185">Reference proteome</keyword>
<accession>A0A8X8D1L1</accession>
<dbReference type="InterPro" id="IPR040226">
    <property type="entry name" value="THH1/TOM1/TOM3"/>
</dbReference>
<evidence type="ECO:0000256" key="7">
    <source>
        <dbReference type="SAM" id="MobiDB-lite"/>
    </source>
</evidence>
<organism evidence="10 11">
    <name type="scientific">Populus tomentosa</name>
    <name type="common">Chinese white poplar</name>
    <dbReference type="NCBI Taxonomy" id="118781"/>
    <lineage>
        <taxon>Eukaryota</taxon>
        <taxon>Viridiplantae</taxon>
        <taxon>Streptophyta</taxon>
        <taxon>Embryophyta</taxon>
        <taxon>Tracheophyta</taxon>
        <taxon>Spermatophyta</taxon>
        <taxon>Magnoliopsida</taxon>
        <taxon>eudicotyledons</taxon>
        <taxon>Gunneridae</taxon>
        <taxon>Pentapetalae</taxon>
        <taxon>rosids</taxon>
        <taxon>fabids</taxon>
        <taxon>Malpighiales</taxon>
        <taxon>Salicaceae</taxon>
        <taxon>Saliceae</taxon>
        <taxon>Populus</taxon>
    </lineage>
</organism>
<evidence type="ECO:0000256" key="4">
    <source>
        <dbReference type="ARBA" id="ARBA00022692"/>
    </source>
</evidence>
<comment type="caution">
    <text evidence="10">The sequence shown here is derived from an EMBL/GenBank/DDBJ whole genome shotgun (WGS) entry which is preliminary data.</text>
</comment>
<feature type="transmembrane region" description="Helical" evidence="8">
    <location>
        <begin position="216"/>
        <end position="239"/>
    </location>
</feature>